<feature type="signal peptide" evidence="7">
    <location>
        <begin position="1"/>
        <end position="19"/>
    </location>
</feature>
<comment type="caution">
    <text evidence="9">The sequence shown here is derived from an EMBL/GenBank/DDBJ whole genome shotgun (WGS) entry which is preliminary data.</text>
</comment>
<keyword evidence="5" id="KW-1015">Disulfide bond</keyword>
<dbReference type="InterPro" id="IPR012336">
    <property type="entry name" value="Thioredoxin-like_fold"/>
</dbReference>
<dbReference type="Proteomes" id="UP001595420">
    <property type="component" value="Unassembled WGS sequence"/>
</dbReference>
<keyword evidence="4" id="KW-0560">Oxidoreductase</keyword>
<gene>
    <name evidence="9" type="ORF">ACFOD3_29670</name>
</gene>
<proteinExistence type="inferred from homology"/>
<name>A0ABV7C2B3_9PROT</name>
<dbReference type="EMBL" id="JBHRSB010000029">
    <property type="protein sequence ID" value="MFC3004087.1"/>
    <property type="molecule type" value="Genomic_DNA"/>
</dbReference>
<feature type="domain" description="Thioredoxin" evidence="8">
    <location>
        <begin position="34"/>
        <end position="214"/>
    </location>
</feature>
<evidence type="ECO:0000256" key="3">
    <source>
        <dbReference type="ARBA" id="ARBA00022729"/>
    </source>
</evidence>
<evidence type="ECO:0000256" key="2">
    <source>
        <dbReference type="ARBA" id="ARBA00005791"/>
    </source>
</evidence>
<organism evidence="9 10">
    <name type="scientific">Falsiroseomonas tokyonensis</name>
    <dbReference type="NCBI Taxonomy" id="430521"/>
    <lineage>
        <taxon>Bacteria</taxon>
        <taxon>Pseudomonadati</taxon>
        <taxon>Pseudomonadota</taxon>
        <taxon>Alphaproteobacteria</taxon>
        <taxon>Acetobacterales</taxon>
        <taxon>Roseomonadaceae</taxon>
        <taxon>Falsiroseomonas</taxon>
    </lineage>
</organism>
<keyword evidence="3 7" id="KW-0732">Signal</keyword>
<evidence type="ECO:0000256" key="5">
    <source>
        <dbReference type="ARBA" id="ARBA00023157"/>
    </source>
</evidence>
<protein>
    <submittedName>
        <fullName evidence="9">DsbA family protein</fullName>
    </submittedName>
</protein>
<dbReference type="Pfam" id="PF13462">
    <property type="entry name" value="Thioredoxin_4"/>
    <property type="match status" value="1"/>
</dbReference>
<sequence>MNKRMLVLGTGAVALAGFAASMALLDPAEAVRGAPVGASVPSGTMVRPHSPVIGRAEAPVTMVEFLDPSCEACRAFHSVVKQILARYPDDVRVVVRYAPFHQGSDEAVRILEAARLQNLFEPVLEQLFMRQPQWAAHDAPNLPLAWPIAAEAGLDLARARRDAAAPAVDAVLRQDVADIQAIGVRQTPTFFVNGKPLPSFGARQLTELVEAEVTASRRARPGS</sequence>
<evidence type="ECO:0000256" key="1">
    <source>
        <dbReference type="ARBA" id="ARBA00003565"/>
    </source>
</evidence>
<evidence type="ECO:0000256" key="7">
    <source>
        <dbReference type="SAM" id="SignalP"/>
    </source>
</evidence>
<dbReference type="PANTHER" id="PTHR13887">
    <property type="entry name" value="GLUTATHIONE S-TRANSFERASE KAPPA"/>
    <property type="match status" value="1"/>
</dbReference>
<feature type="chain" id="PRO_5045061698" evidence="7">
    <location>
        <begin position="20"/>
        <end position="223"/>
    </location>
</feature>
<dbReference type="PANTHER" id="PTHR13887:SF14">
    <property type="entry name" value="DISULFIDE BOND FORMATION PROTEIN D"/>
    <property type="match status" value="1"/>
</dbReference>
<evidence type="ECO:0000256" key="6">
    <source>
        <dbReference type="ARBA" id="ARBA00023284"/>
    </source>
</evidence>
<evidence type="ECO:0000313" key="10">
    <source>
        <dbReference type="Proteomes" id="UP001595420"/>
    </source>
</evidence>
<keyword evidence="10" id="KW-1185">Reference proteome</keyword>
<dbReference type="PROSITE" id="PS51352">
    <property type="entry name" value="THIOREDOXIN_2"/>
    <property type="match status" value="1"/>
</dbReference>
<dbReference type="InterPro" id="IPR013766">
    <property type="entry name" value="Thioredoxin_domain"/>
</dbReference>
<accession>A0ABV7C2B3</accession>
<evidence type="ECO:0000259" key="8">
    <source>
        <dbReference type="PROSITE" id="PS51352"/>
    </source>
</evidence>
<keyword evidence="6" id="KW-0676">Redox-active center</keyword>
<comment type="function">
    <text evidence="1">May be required for disulfide bond formation in some proteins.</text>
</comment>
<evidence type="ECO:0000256" key="4">
    <source>
        <dbReference type="ARBA" id="ARBA00023002"/>
    </source>
</evidence>
<comment type="similarity">
    <text evidence="2">Belongs to the thioredoxin family. DsbA subfamily.</text>
</comment>
<evidence type="ECO:0000313" key="9">
    <source>
        <dbReference type="EMBL" id="MFC3004087.1"/>
    </source>
</evidence>
<reference evidence="10" key="1">
    <citation type="journal article" date="2019" name="Int. J. Syst. Evol. Microbiol.">
        <title>The Global Catalogue of Microorganisms (GCM) 10K type strain sequencing project: providing services to taxonomists for standard genome sequencing and annotation.</title>
        <authorList>
            <consortium name="The Broad Institute Genomics Platform"/>
            <consortium name="The Broad Institute Genome Sequencing Center for Infectious Disease"/>
            <person name="Wu L."/>
            <person name="Ma J."/>
        </authorList>
    </citation>
    <scope>NUCLEOTIDE SEQUENCE [LARGE SCALE GENOMIC DNA]</scope>
    <source>
        <strain evidence="10">CGMCC 1.16855</strain>
    </source>
</reference>